<reference evidence="7 8" key="1">
    <citation type="journal article" date="2024" name="J Genomics">
        <title>Draft genome sequencing and assembly of Favolaschia claudopus CIRM-BRFM 2984 isolated from oak limbs.</title>
        <authorList>
            <person name="Navarro D."/>
            <person name="Drula E."/>
            <person name="Chaduli D."/>
            <person name="Cazenave R."/>
            <person name="Ahrendt S."/>
            <person name="Wang J."/>
            <person name="Lipzen A."/>
            <person name="Daum C."/>
            <person name="Barry K."/>
            <person name="Grigoriev I.V."/>
            <person name="Favel A."/>
            <person name="Rosso M.N."/>
            <person name="Martin F."/>
        </authorList>
    </citation>
    <scope>NUCLEOTIDE SEQUENCE [LARGE SCALE GENOMIC DNA]</scope>
    <source>
        <strain evidence="7 8">CIRM-BRFM 2984</strain>
    </source>
</reference>
<evidence type="ECO:0000256" key="4">
    <source>
        <dbReference type="PROSITE-ProRule" id="PRU00175"/>
    </source>
</evidence>
<dbReference type="AlphaFoldDB" id="A0AAW0BG81"/>
<feature type="domain" description="RING-type" evidence="6">
    <location>
        <begin position="3"/>
        <end position="48"/>
    </location>
</feature>
<feature type="coiled-coil region" evidence="5">
    <location>
        <begin position="83"/>
        <end position="159"/>
    </location>
</feature>
<keyword evidence="3" id="KW-0862">Zinc</keyword>
<keyword evidence="2 4" id="KW-0863">Zinc-finger</keyword>
<dbReference type="SUPFAM" id="SSF57850">
    <property type="entry name" value="RING/U-box"/>
    <property type="match status" value="1"/>
</dbReference>
<organism evidence="7 8">
    <name type="scientific">Favolaschia claudopus</name>
    <dbReference type="NCBI Taxonomy" id="2862362"/>
    <lineage>
        <taxon>Eukaryota</taxon>
        <taxon>Fungi</taxon>
        <taxon>Dikarya</taxon>
        <taxon>Basidiomycota</taxon>
        <taxon>Agaricomycotina</taxon>
        <taxon>Agaricomycetes</taxon>
        <taxon>Agaricomycetidae</taxon>
        <taxon>Agaricales</taxon>
        <taxon>Marasmiineae</taxon>
        <taxon>Mycenaceae</taxon>
        <taxon>Favolaschia</taxon>
    </lineage>
</organism>
<evidence type="ECO:0000256" key="2">
    <source>
        <dbReference type="ARBA" id="ARBA00022771"/>
    </source>
</evidence>
<evidence type="ECO:0000256" key="1">
    <source>
        <dbReference type="ARBA" id="ARBA00022723"/>
    </source>
</evidence>
<keyword evidence="5" id="KW-0175">Coiled coil</keyword>
<evidence type="ECO:0000313" key="7">
    <source>
        <dbReference type="EMBL" id="KAK7025148.1"/>
    </source>
</evidence>
<comment type="caution">
    <text evidence="7">The sequence shown here is derived from an EMBL/GenBank/DDBJ whole genome shotgun (WGS) entry which is preliminary data.</text>
</comment>
<dbReference type="EMBL" id="JAWWNJ010000034">
    <property type="protein sequence ID" value="KAK7025148.1"/>
    <property type="molecule type" value="Genomic_DNA"/>
</dbReference>
<keyword evidence="1" id="KW-0479">Metal-binding</keyword>
<dbReference type="InterPro" id="IPR018957">
    <property type="entry name" value="Znf_C3HC4_RING-type"/>
</dbReference>
<dbReference type="InterPro" id="IPR017907">
    <property type="entry name" value="Znf_RING_CS"/>
</dbReference>
<dbReference type="Pfam" id="PF00097">
    <property type="entry name" value="zf-C3HC4"/>
    <property type="match status" value="1"/>
</dbReference>
<accession>A0AAW0BG81</accession>
<evidence type="ECO:0000313" key="8">
    <source>
        <dbReference type="Proteomes" id="UP001362999"/>
    </source>
</evidence>
<sequence>MSCSICLSSRLKEPVSIPCGHVYCTDCLTAHISATSPDGFTSTCPACREKFNVVRPELTCLPKKFHQYIVPSIRRLYIDVPGNDGLRKKLSASEARVRALEDDKERLMAECERHIAAAQAHCRGETSAIRNVMNLKDELAEMRHELAEANRVAAEALAAQSATKIKYDKMKRHYRSLTRTARGENVEDESSEIVEQPWHGGKRTSALVDISMDEGPVSPKRLRVIRPLPRSRQSLGSSPGVLFEFPIPLRPSFDS</sequence>
<evidence type="ECO:0000256" key="5">
    <source>
        <dbReference type="SAM" id="Coils"/>
    </source>
</evidence>
<dbReference type="Gene3D" id="3.30.40.10">
    <property type="entry name" value="Zinc/RING finger domain, C3HC4 (zinc finger)"/>
    <property type="match status" value="1"/>
</dbReference>
<dbReference type="Proteomes" id="UP001362999">
    <property type="component" value="Unassembled WGS sequence"/>
</dbReference>
<protein>
    <submittedName>
        <fullName evidence="7">Tripartite motif-containing protein 26</fullName>
    </submittedName>
</protein>
<keyword evidence="8" id="KW-1185">Reference proteome</keyword>
<evidence type="ECO:0000259" key="6">
    <source>
        <dbReference type="PROSITE" id="PS50089"/>
    </source>
</evidence>
<proteinExistence type="predicted"/>
<evidence type="ECO:0000256" key="3">
    <source>
        <dbReference type="ARBA" id="ARBA00022833"/>
    </source>
</evidence>
<dbReference type="PROSITE" id="PS50089">
    <property type="entry name" value="ZF_RING_2"/>
    <property type="match status" value="1"/>
</dbReference>
<dbReference type="GO" id="GO:0008270">
    <property type="term" value="F:zinc ion binding"/>
    <property type="evidence" value="ECO:0007669"/>
    <property type="project" value="UniProtKB-KW"/>
</dbReference>
<dbReference type="PROSITE" id="PS00518">
    <property type="entry name" value="ZF_RING_1"/>
    <property type="match status" value="1"/>
</dbReference>
<dbReference type="InterPro" id="IPR013083">
    <property type="entry name" value="Znf_RING/FYVE/PHD"/>
</dbReference>
<dbReference type="InterPro" id="IPR001841">
    <property type="entry name" value="Znf_RING"/>
</dbReference>
<name>A0AAW0BG81_9AGAR</name>
<gene>
    <name evidence="7" type="ORF">R3P38DRAFT_2952957</name>
</gene>
<dbReference type="SMART" id="SM00184">
    <property type="entry name" value="RING"/>
    <property type="match status" value="1"/>
</dbReference>